<organism evidence="1 2">
    <name type="scientific">Actinokineospora spheciospongiae</name>
    <dbReference type="NCBI Taxonomy" id="909613"/>
    <lineage>
        <taxon>Bacteria</taxon>
        <taxon>Bacillati</taxon>
        <taxon>Actinomycetota</taxon>
        <taxon>Actinomycetes</taxon>
        <taxon>Pseudonocardiales</taxon>
        <taxon>Pseudonocardiaceae</taxon>
        <taxon>Actinokineospora</taxon>
    </lineage>
</organism>
<dbReference type="RefSeq" id="WP_035279098.1">
    <property type="nucleotide sequence ID" value="NZ_AYXG01000039.1"/>
</dbReference>
<dbReference type="AlphaFoldDB" id="W7ITI5"/>
<dbReference type="Pfam" id="PF05960">
    <property type="entry name" value="DUF885"/>
    <property type="match status" value="1"/>
</dbReference>
<dbReference type="STRING" id="909613.UO65_0965"/>
<evidence type="ECO:0000313" key="2">
    <source>
        <dbReference type="Proteomes" id="UP000019277"/>
    </source>
</evidence>
<dbReference type="EMBL" id="AYXG01000039">
    <property type="protein sequence ID" value="EWC63668.1"/>
    <property type="molecule type" value="Genomic_DNA"/>
</dbReference>
<dbReference type="eggNOG" id="COG4805">
    <property type="taxonomic scope" value="Bacteria"/>
</dbReference>
<proteinExistence type="predicted"/>
<dbReference type="PANTHER" id="PTHR33361:SF2">
    <property type="entry name" value="DUF885 DOMAIN-CONTAINING PROTEIN"/>
    <property type="match status" value="1"/>
</dbReference>
<accession>W7ITI5</accession>
<reference evidence="1 2" key="1">
    <citation type="journal article" date="2014" name="Genome Announc.">
        <title>Draft Genome Sequence of the Antitrypanosomally Active Sponge-Associated Bacterium Actinokineospora sp. Strain EG49.</title>
        <authorList>
            <person name="Harjes J."/>
            <person name="Ryu T."/>
            <person name="Abdelmohsen U.R."/>
            <person name="Moitinho-Silva L."/>
            <person name="Horn H."/>
            <person name="Ravasi T."/>
            <person name="Hentschel U."/>
        </authorList>
    </citation>
    <scope>NUCLEOTIDE SEQUENCE [LARGE SCALE GENOMIC DNA]</scope>
    <source>
        <strain evidence="1 2">EG49</strain>
    </source>
</reference>
<dbReference type="PANTHER" id="PTHR33361">
    <property type="entry name" value="GLR0591 PROTEIN"/>
    <property type="match status" value="1"/>
</dbReference>
<sequence>MTTTRSAADRFFARQSELDPVRAALSGAPVDPGARLDYSPANFAARAELLRSTDPGGDPALAERLAAETAYTEAGLATELNLVTCPPVLLREHLGQLARDGDPAVLAEALAGVPAALRGYAETLRATALPPARRQVEMVLGAIGSWAAGTEFGDSPQAEAARRGYAELAAVLTEEVLPTARPEDGVGVDRYRAAARFHLGEDLDPAHCHEVLVAELDELRAASAALAPRGVRETCAELNTDPRWTVTGPEALRDWAVERLDTAASVGREVLVAPPGLGAVQVHVPVEHGSPRYLPPAADGSRPARLVWPVPATDPVPVWNQTTMLHHEGVPGHHLQLGTAVLTATSAWAAHTVVAGNAEGWAVYAEGLMRDAGALTTPQERLGHVLGLRLNVAMALVDLSVHTGLPMGGTGASWTLDGAAAFLAAESAFDAGSLYFTVLRSAAWPGQALTYAWGARAWQELRAASDAEGTDPREFHRRMLALGPCGLSVLRSALGA</sequence>
<evidence type="ECO:0000313" key="1">
    <source>
        <dbReference type="EMBL" id="EWC63668.1"/>
    </source>
</evidence>
<dbReference type="InterPro" id="IPR010281">
    <property type="entry name" value="DUF885"/>
</dbReference>
<dbReference type="OrthoDB" id="9760040at2"/>
<name>W7ITI5_9PSEU</name>
<evidence type="ECO:0008006" key="3">
    <source>
        <dbReference type="Google" id="ProtNLM"/>
    </source>
</evidence>
<gene>
    <name evidence="1" type="ORF">UO65_0965</name>
</gene>
<dbReference type="Proteomes" id="UP000019277">
    <property type="component" value="Unassembled WGS sequence"/>
</dbReference>
<comment type="caution">
    <text evidence="1">The sequence shown here is derived from an EMBL/GenBank/DDBJ whole genome shotgun (WGS) entry which is preliminary data.</text>
</comment>
<protein>
    <recommendedName>
        <fullName evidence="3">DUF885 domain-containing protein</fullName>
    </recommendedName>
</protein>
<keyword evidence="2" id="KW-1185">Reference proteome</keyword>